<sequence>MASNSSNQDEYILSRGLQDNMRLNLQHYLWNDKGYLLHPSIPIKEGLRIAEIGVGTGIWSLETARIVPKSAQIDGFDIDISQCPPRDLLPKNVTFSVHNCLTPFPHELTGTYDVVHIRLFILFVQENDPGPLLRNFLRLLKPGGYISWSEYEYKSLEVISTSIPEVEDSITPLLHFIGSIGETKPSWTATHWPSDLPQTYKEIGLTNIEVDRRPFSRELLPFYLDACLAACEEISYKALDPLGGGKGERARSLVKKCLENRQKSHLQLNRLTVLGRKPEK</sequence>
<accession>A0A8H3G5A7</accession>
<evidence type="ECO:0008006" key="3">
    <source>
        <dbReference type="Google" id="ProtNLM"/>
    </source>
</evidence>
<organism evidence="1 2">
    <name type="scientific">Imshaugia aleurites</name>
    <dbReference type="NCBI Taxonomy" id="172621"/>
    <lineage>
        <taxon>Eukaryota</taxon>
        <taxon>Fungi</taxon>
        <taxon>Dikarya</taxon>
        <taxon>Ascomycota</taxon>
        <taxon>Pezizomycotina</taxon>
        <taxon>Lecanoromycetes</taxon>
        <taxon>OSLEUM clade</taxon>
        <taxon>Lecanoromycetidae</taxon>
        <taxon>Lecanorales</taxon>
        <taxon>Lecanorineae</taxon>
        <taxon>Parmeliaceae</taxon>
        <taxon>Imshaugia</taxon>
    </lineage>
</organism>
<dbReference type="Gene3D" id="3.40.50.150">
    <property type="entry name" value="Vaccinia Virus protein VP39"/>
    <property type="match status" value="1"/>
</dbReference>
<dbReference type="PANTHER" id="PTHR43591">
    <property type="entry name" value="METHYLTRANSFERASE"/>
    <property type="match status" value="1"/>
</dbReference>
<name>A0A8H3G5A7_9LECA</name>
<keyword evidence="2" id="KW-1185">Reference proteome</keyword>
<dbReference type="CDD" id="cd02440">
    <property type="entry name" value="AdoMet_MTases"/>
    <property type="match status" value="1"/>
</dbReference>
<gene>
    <name evidence="1" type="ORF">IMSHALPRED_010916</name>
</gene>
<comment type="caution">
    <text evidence="1">The sequence shown here is derived from an EMBL/GenBank/DDBJ whole genome shotgun (WGS) entry which is preliminary data.</text>
</comment>
<dbReference type="PANTHER" id="PTHR43591:SF50">
    <property type="entry name" value="METHYLTRANSFERASE DOMAIN-CONTAINING PROTEIN-RELATED"/>
    <property type="match status" value="1"/>
</dbReference>
<dbReference type="EMBL" id="CAJPDT010000094">
    <property type="protein sequence ID" value="CAF9936828.1"/>
    <property type="molecule type" value="Genomic_DNA"/>
</dbReference>
<dbReference type="AlphaFoldDB" id="A0A8H3G5A7"/>
<dbReference type="OrthoDB" id="417697at2759"/>
<dbReference type="Pfam" id="PF13489">
    <property type="entry name" value="Methyltransf_23"/>
    <property type="match status" value="1"/>
</dbReference>
<reference evidence="1" key="1">
    <citation type="submission" date="2021-03" db="EMBL/GenBank/DDBJ databases">
        <authorList>
            <person name="Tagirdzhanova G."/>
        </authorList>
    </citation>
    <scope>NUCLEOTIDE SEQUENCE</scope>
</reference>
<dbReference type="SUPFAM" id="SSF53335">
    <property type="entry name" value="S-adenosyl-L-methionine-dependent methyltransferases"/>
    <property type="match status" value="1"/>
</dbReference>
<dbReference type="Proteomes" id="UP000664534">
    <property type="component" value="Unassembled WGS sequence"/>
</dbReference>
<proteinExistence type="predicted"/>
<evidence type="ECO:0000313" key="1">
    <source>
        <dbReference type="EMBL" id="CAF9936828.1"/>
    </source>
</evidence>
<dbReference type="InterPro" id="IPR029063">
    <property type="entry name" value="SAM-dependent_MTases_sf"/>
</dbReference>
<evidence type="ECO:0000313" key="2">
    <source>
        <dbReference type="Proteomes" id="UP000664534"/>
    </source>
</evidence>
<protein>
    <recommendedName>
        <fullName evidence="3">Methyltransferase domain-containing protein</fullName>
    </recommendedName>
</protein>